<evidence type="ECO:0000313" key="2">
    <source>
        <dbReference type="EMBL" id="MBY19037.1"/>
    </source>
</evidence>
<keyword evidence="1" id="KW-0472">Membrane</keyword>
<evidence type="ECO:0000256" key="1">
    <source>
        <dbReference type="SAM" id="Phobius"/>
    </source>
</evidence>
<gene>
    <name evidence="2" type="ORF">g.112956</name>
</gene>
<reference evidence="2" key="1">
    <citation type="submission" date="2018-04" db="EMBL/GenBank/DDBJ databases">
        <title>Transcriptome of Schizaphis graminum biotype I.</title>
        <authorList>
            <person name="Scully E.D."/>
            <person name="Geib S.M."/>
            <person name="Palmer N.A."/>
            <person name="Koch K."/>
            <person name="Bradshaw J."/>
            <person name="Heng-Moss T."/>
            <person name="Sarath G."/>
        </authorList>
    </citation>
    <scope>NUCLEOTIDE SEQUENCE</scope>
</reference>
<feature type="transmembrane region" description="Helical" evidence="1">
    <location>
        <begin position="72"/>
        <end position="93"/>
    </location>
</feature>
<keyword evidence="1" id="KW-0812">Transmembrane</keyword>
<proteinExistence type="predicted"/>
<dbReference type="EMBL" id="GGMR01006418">
    <property type="protein sequence ID" value="MBY19037.1"/>
    <property type="molecule type" value="Transcribed_RNA"/>
</dbReference>
<protein>
    <submittedName>
        <fullName evidence="2">Uncharacterized protein</fullName>
    </submittedName>
</protein>
<accession>A0A2S2NPH2</accession>
<organism evidence="2">
    <name type="scientific">Schizaphis graminum</name>
    <name type="common">Green bug aphid</name>
    <dbReference type="NCBI Taxonomy" id="13262"/>
    <lineage>
        <taxon>Eukaryota</taxon>
        <taxon>Metazoa</taxon>
        <taxon>Ecdysozoa</taxon>
        <taxon>Arthropoda</taxon>
        <taxon>Hexapoda</taxon>
        <taxon>Insecta</taxon>
        <taxon>Pterygota</taxon>
        <taxon>Neoptera</taxon>
        <taxon>Paraneoptera</taxon>
        <taxon>Hemiptera</taxon>
        <taxon>Sternorrhyncha</taxon>
        <taxon>Aphidomorpha</taxon>
        <taxon>Aphidoidea</taxon>
        <taxon>Aphididae</taxon>
        <taxon>Aphidini</taxon>
        <taxon>Schizaphis</taxon>
    </lineage>
</organism>
<feature type="transmembrane region" description="Helical" evidence="1">
    <location>
        <begin position="20"/>
        <end position="41"/>
    </location>
</feature>
<name>A0A2S2NPH2_SCHGA</name>
<keyword evidence="1" id="KW-1133">Transmembrane helix</keyword>
<sequence length="109" mass="13184">MYLYMTCLAYVFTERYPHPFLFFNNACFHYSIEIIIFELLVDTLIENHVLKCLNFFYILSFTFELVNNKLLIIYFLFFGLLTLSLYYFILFAVENVLHNNGLTNNIRYI</sequence>
<dbReference type="AlphaFoldDB" id="A0A2S2NPH2"/>